<accession>V5KWT7</accession>
<dbReference type="EMBL" id="KF673550">
    <property type="protein sequence ID" value="AHA41758.1"/>
    <property type="molecule type" value="Genomic_DNA"/>
</dbReference>
<feature type="transmembrane region" description="Helical" evidence="1">
    <location>
        <begin position="252"/>
        <end position="274"/>
    </location>
</feature>
<keyword evidence="2" id="KW-0496">Mitochondrion</keyword>
<organism evidence="2">
    <name type="scientific">Ganoderma sinense</name>
    <dbReference type="NCBI Taxonomy" id="36075"/>
    <lineage>
        <taxon>Eukaryota</taxon>
        <taxon>Fungi</taxon>
        <taxon>Dikarya</taxon>
        <taxon>Basidiomycota</taxon>
        <taxon>Agaricomycotina</taxon>
        <taxon>Agaricomycetes</taxon>
        <taxon>Polyporales</taxon>
        <taxon>Polyporaceae</taxon>
        <taxon>Ganoderma</taxon>
    </lineage>
</organism>
<evidence type="ECO:0000256" key="1">
    <source>
        <dbReference type="SAM" id="Phobius"/>
    </source>
</evidence>
<gene>
    <name evidence="2" type="primary">orf277</name>
    <name evidence="2" type="ORF">Gasi_Mp48</name>
</gene>
<dbReference type="GeneID" id="17728441"/>
<keyword evidence="1" id="KW-0472">Membrane</keyword>
<feature type="transmembrane region" description="Helical" evidence="1">
    <location>
        <begin position="209"/>
        <end position="232"/>
    </location>
</feature>
<proteinExistence type="predicted"/>
<sequence>MNNVLNYYLSKIITVSIGERGTRGSNNIIFILTTSMGIISKIRDKYVIYNQGKTIDSLTEDVKEKTKLIEIQKQSNNDNINTIDELIKFPNNQEIHQQSKEFKEQMVIYQQNKTRVLDLENTKSTLIDEGENIRRSLDNGEEISEETITNYTTTVEETAQSIADELQSLNDYLNGFKDYVYKILGNNNFLGDTLNFLPNSVEMDMFVNYGGLILIIWNLFAILCTLSGNILFDHLNGKSELLDKFISYRRKITKYLLLLDIFFTIIIIILIAIYNFV</sequence>
<geneLocation type="mitochondrion" evidence="2"/>
<protein>
    <submittedName>
        <fullName evidence="2">Uncharacterized protein</fullName>
    </submittedName>
</protein>
<reference evidence="2" key="1">
    <citation type="submission" date="2013-09" db="EMBL/GenBank/DDBJ databases">
        <title>The mitochondrial genome sequence of Ganoderma sinense.</title>
        <authorList>
            <person name="Qian J."/>
        </authorList>
    </citation>
    <scope>NUCLEOTIDE SEQUENCE</scope>
</reference>
<keyword evidence="1" id="KW-0812">Transmembrane</keyword>
<evidence type="ECO:0000313" key="2">
    <source>
        <dbReference type="EMBL" id="AHA41758.1"/>
    </source>
</evidence>
<name>V5KWT7_9APHY</name>
<keyword evidence="1" id="KW-1133">Transmembrane helix</keyword>
<dbReference type="RefSeq" id="YP_008854758.1">
    <property type="nucleotide sequence ID" value="NC_022933.1"/>
</dbReference>
<dbReference type="AlphaFoldDB" id="V5KWT7"/>